<gene>
    <name evidence="8" type="ORF">CDAR_182711</name>
</gene>
<dbReference type="Pfam" id="PF00097">
    <property type="entry name" value="zf-C3HC4"/>
    <property type="match status" value="1"/>
</dbReference>
<evidence type="ECO:0000256" key="3">
    <source>
        <dbReference type="ARBA" id="ARBA00022771"/>
    </source>
</evidence>
<dbReference type="InterPro" id="IPR018957">
    <property type="entry name" value="Znf_C3HC4_RING-type"/>
</dbReference>
<feature type="domain" description="RING-type" evidence="7">
    <location>
        <begin position="37"/>
        <end position="92"/>
    </location>
</feature>
<accession>A0AAV4SP70</accession>
<dbReference type="Gene3D" id="3.30.40.10">
    <property type="entry name" value="Zinc/RING finger domain, C3HC4 (zinc finger)"/>
    <property type="match status" value="1"/>
</dbReference>
<proteinExistence type="predicted"/>
<feature type="region of interest" description="Disordered" evidence="6">
    <location>
        <begin position="1"/>
        <end position="24"/>
    </location>
</feature>
<dbReference type="Proteomes" id="UP001054837">
    <property type="component" value="Unassembled WGS sequence"/>
</dbReference>
<comment type="caution">
    <text evidence="8">The sequence shown here is derived from an EMBL/GenBank/DDBJ whole genome shotgun (WGS) entry which is preliminary data.</text>
</comment>
<dbReference type="GO" id="GO:0008270">
    <property type="term" value="F:zinc ion binding"/>
    <property type="evidence" value="ECO:0007669"/>
    <property type="project" value="UniProtKB-KW"/>
</dbReference>
<dbReference type="GO" id="GO:0061630">
    <property type="term" value="F:ubiquitin protein ligase activity"/>
    <property type="evidence" value="ECO:0007669"/>
    <property type="project" value="InterPro"/>
</dbReference>
<evidence type="ECO:0000256" key="4">
    <source>
        <dbReference type="ARBA" id="ARBA00022833"/>
    </source>
</evidence>
<reference evidence="8 9" key="1">
    <citation type="submission" date="2021-06" db="EMBL/GenBank/DDBJ databases">
        <title>Caerostris darwini draft genome.</title>
        <authorList>
            <person name="Kono N."/>
            <person name="Arakawa K."/>
        </authorList>
    </citation>
    <scope>NUCLEOTIDE SEQUENCE [LARGE SCALE GENOMIC DNA]</scope>
</reference>
<dbReference type="SMART" id="SM00184">
    <property type="entry name" value="RING"/>
    <property type="match status" value="1"/>
</dbReference>
<dbReference type="AlphaFoldDB" id="A0AAV4SP70"/>
<sequence>MASNDGEDADCSSSLSSEEALSENEIETNMRVEQYGCEICKMPVRKKLYFPDRRFGLLENCMHVFCLSCIREYRENADKLYFFKKNDECEQCVPAPVFCSVCEAPSMFIVSSTVWIEDEVEKALYFDAYKKSVSKISCPWMRFGQGKCLSLKCGIKANDWKPDRRR</sequence>
<evidence type="ECO:0000259" key="7">
    <source>
        <dbReference type="PROSITE" id="PS50089"/>
    </source>
</evidence>
<dbReference type="GO" id="GO:0000209">
    <property type="term" value="P:protein polyubiquitination"/>
    <property type="evidence" value="ECO:0007669"/>
    <property type="project" value="InterPro"/>
</dbReference>
<evidence type="ECO:0000256" key="6">
    <source>
        <dbReference type="SAM" id="MobiDB-lite"/>
    </source>
</evidence>
<evidence type="ECO:0000313" key="8">
    <source>
        <dbReference type="EMBL" id="GIY35242.1"/>
    </source>
</evidence>
<feature type="compositionally biased region" description="Acidic residues" evidence="6">
    <location>
        <begin position="1"/>
        <end position="10"/>
    </location>
</feature>
<organism evidence="8 9">
    <name type="scientific">Caerostris darwini</name>
    <dbReference type="NCBI Taxonomy" id="1538125"/>
    <lineage>
        <taxon>Eukaryota</taxon>
        <taxon>Metazoa</taxon>
        <taxon>Ecdysozoa</taxon>
        <taxon>Arthropoda</taxon>
        <taxon>Chelicerata</taxon>
        <taxon>Arachnida</taxon>
        <taxon>Araneae</taxon>
        <taxon>Araneomorphae</taxon>
        <taxon>Entelegynae</taxon>
        <taxon>Araneoidea</taxon>
        <taxon>Araneidae</taxon>
        <taxon>Caerostris</taxon>
    </lineage>
</organism>
<keyword evidence="3 5" id="KW-0863">Zinc-finger</keyword>
<dbReference type="PROSITE" id="PS50089">
    <property type="entry name" value="ZF_RING_2"/>
    <property type="match status" value="1"/>
</dbReference>
<evidence type="ECO:0000256" key="5">
    <source>
        <dbReference type="PROSITE-ProRule" id="PRU00175"/>
    </source>
</evidence>
<dbReference type="EMBL" id="BPLQ01008153">
    <property type="protein sequence ID" value="GIY35242.1"/>
    <property type="molecule type" value="Genomic_DNA"/>
</dbReference>
<keyword evidence="1" id="KW-0808">Transferase</keyword>
<dbReference type="PANTHER" id="PTHR11224:SF10">
    <property type="entry name" value="IP09428P-RELATED"/>
    <property type="match status" value="1"/>
</dbReference>
<dbReference type="InterPro" id="IPR013083">
    <property type="entry name" value="Znf_RING/FYVE/PHD"/>
</dbReference>
<dbReference type="InterPro" id="IPR001841">
    <property type="entry name" value="Znf_RING"/>
</dbReference>
<keyword evidence="9" id="KW-1185">Reference proteome</keyword>
<evidence type="ECO:0000256" key="1">
    <source>
        <dbReference type="ARBA" id="ARBA00022679"/>
    </source>
</evidence>
<evidence type="ECO:0000256" key="2">
    <source>
        <dbReference type="ARBA" id="ARBA00022723"/>
    </source>
</evidence>
<dbReference type="InterPro" id="IPR017907">
    <property type="entry name" value="Znf_RING_CS"/>
</dbReference>
<dbReference type="PROSITE" id="PS00518">
    <property type="entry name" value="ZF_RING_1"/>
    <property type="match status" value="1"/>
</dbReference>
<protein>
    <recommendedName>
        <fullName evidence="7">RING-type domain-containing protein</fullName>
    </recommendedName>
</protein>
<evidence type="ECO:0000313" key="9">
    <source>
        <dbReference type="Proteomes" id="UP001054837"/>
    </source>
</evidence>
<keyword evidence="4" id="KW-0862">Zinc</keyword>
<dbReference type="PANTHER" id="PTHR11224">
    <property type="entry name" value="MAKORIN-RELATED"/>
    <property type="match status" value="1"/>
</dbReference>
<keyword evidence="2" id="KW-0479">Metal-binding</keyword>
<name>A0AAV4SP70_9ARAC</name>
<dbReference type="InterPro" id="IPR045072">
    <property type="entry name" value="MKRN-like"/>
</dbReference>